<protein>
    <submittedName>
        <fullName evidence="2">Uncharacterized protein</fullName>
    </submittedName>
</protein>
<proteinExistence type="predicted"/>
<dbReference type="Proteomes" id="UP001194468">
    <property type="component" value="Unassembled WGS sequence"/>
</dbReference>
<dbReference type="AlphaFoldDB" id="A0AAD4C520"/>
<sequence>MDQSSTRGNYESVLEFSKPVSSKYFRIQLDTPEMSTARSHGQHKAQLNDYETQNSIHRPGRQKMAPDEIRRY</sequence>
<organism evidence="2 3">
    <name type="scientific">Boletus edulis BED1</name>
    <dbReference type="NCBI Taxonomy" id="1328754"/>
    <lineage>
        <taxon>Eukaryota</taxon>
        <taxon>Fungi</taxon>
        <taxon>Dikarya</taxon>
        <taxon>Basidiomycota</taxon>
        <taxon>Agaricomycotina</taxon>
        <taxon>Agaricomycetes</taxon>
        <taxon>Agaricomycetidae</taxon>
        <taxon>Boletales</taxon>
        <taxon>Boletineae</taxon>
        <taxon>Boletaceae</taxon>
        <taxon>Boletoideae</taxon>
        <taxon>Boletus</taxon>
    </lineage>
</organism>
<gene>
    <name evidence="2" type="ORF">L210DRAFT_2647039</name>
</gene>
<feature type="region of interest" description="Disordered" evidence="1">
    <location>
        <begin position="34"/>
        <end position="72"/>
    </location>
</feature>
<name>A0AAD4C520_BOLED</name>
<dbReference type="EMBL" id="WHUW01000003">
    <property type="protein sequence ID" value="KAF8449117.1"/>
    <property type="molecule type" value="Genomic_DNA"/>
</dbReference>
<accession>A0AAD4C520</accession>
<evidence type="ECO:0000256" key="1">
    <source>
        <dbReference type="SAM" id="MobiDB-lite"/>
    </source>
</evidence>
<reference evidence="2" key="1">
    <citation type="submission" date="2019-10" db="EMBL/GenBank/DDBJ databases">
        <authorList>
            <consortium name="DOE Joint Genome Institute"/>
            <person name="Kuo A."/>
            <person name="Miyauchi S."/>
            <person name="Kiss E."/>
            <person name="Drula E."/>
            <person name="Kohler A."/>
            <person name="Sanchez-Garcia M."/>
            <person name="Andreopoulos B."/>
            <person name="Barry K.W."/>
            <person name="Bonito G."/>
            <person name="Buee M."/>
            <person name="Carver A."/>
            <person name="Chen C."/>
            <person name="Cichocki N."/>
            <person name="Clum A."/>
            <person name="Culley D."/>
            <person name="Crous P.W."/>
            <person name="Fauchery L."/>
            <person name="Girlanda M."/>
            <person name="Hayes R."/>
            <person name="Keri Z."/>
            <person name="LaButti K."/>
            <person name="Lipzen A."/>
            <person name="Lombard V."/>
            <person name="Magnuson J."/>
            <person name="Maillard F."/>
            <person name="Morin E."/>
            <person name="Murat C."/>
            <person name="Nolan M."/>
            <person name="Ohm R."/>
            <person name="Pangilinan J."/>
            <person name="Pereira M."/>
            <person name="Perotto S."/>
            <person name="Peter M."/>
            <person name="Riley R."/>
            <person name="Sitrit Y."/>
            <person name="Stielow B."/>
            <person name="Szollosi G."/>
            <person name="Zifcakova L."/>
            <person name="Stursova M."/>
            <person name="Spatafora J.W."/>
            <person name="Tedersoo L."/>
            <person name="Vaario L.-M."/>
            <person name="Yamada A."/>
            <person name="Yan M."/>
            <person name="Wang P."/>
            <person name="Xu J."/>
            <person name="Bruns T."/>
            <person name="Baldrian P."/>
            <person name="Vilgalys R."/>
            <person name="Henrissat B."/>
            <person name="Grigoriev I.V."/>
            <person name="Hibbett D."/>
            <person name="Nagy L.G."/>
            <person name="Martin F.M."/>
        </authorList>
    </citation>
    <scope>NUCLEOTIDE SEQUENCE</scope>
    <source>
        <strain evidence="2">BED1</strain>
    </source>
</reference>
<reference evidence="2" key="2">
    <citation type="journal article" date="2020" name="Nat. Commun.">
        <title>Large-scale genome sequencing of mycorrhizal fungi provides insights into the early evolution of symbiotic traits.</title>
        <authorList>
            <person name="Miyauchi S."/>
            <person name="Kiss E."/>
            <person name="Kuo A."/>
            <person name="Drula E."/>
            <person name="Kohler A."/>
            <person name="Sanchez-Garcia M."/>
            <person name="Morin E."/>
            <person name="Andreopoulos B."/>
            <person name="Barry K.W."/>
            <person name="Bonito G."/>
            <person name="Buee M."/>
            <person name="Carver A."/>
            <person name="Chen C."/>
            <person name="Cichocki N."/>
            <person name="Clum A."/>
            <person name="Culley D."/>
            <person name="Crous P.W."/>
            <person name="Fauchery L."/>
            <person name="Girlanda M."/>
            <person name="Hayes R.D."/>
            <person name="Keri Z."/>
            <person name="LaButti K."/>
            <person name="Lipzen A."/>
            <person name="Lombard V."/>
            <person name="Magnuson J."/>
            <person name="Maillard F."/>
            <person name="Murat C."/>
            <person name="Nolan M."/>
            <person name="Ohm R.A."/>
            <person name="Pangilinan J."/>
            <person name="Pereira M.F."/>
            <person name="Perotto S."/>
            <person name="Peter M."/>
            <person name="Pfister S."/>
            <person name="Riley R."/>
            <person name="Sitrit Y."/>
            <person name="Stielow J.B."/>
            <person name="Szollosi G."/>
            <person name="Zifcakova L."/>
            <person name="Stursova M."/>
            <person name="Spatafora J.W."/>
            <person name="Tedersoo L."/>
            <person name="Vaario L.M."/>
            <person name="Yamada A."/>
            <person name="Yan M."/>
            <person name="Wang P."/>
            <person name="Xu J."/>
            <person name="Bruns T."/>
            <person name="Baldrian P."/>
            <person name="Vilgalys R."/>
            <person name="Dunand C."/>
            <person name="Henrissat B."/>
            <person name="Grigoriev I.V."/>
            <person name="Hibbett D."/>
            <person name="Nagy L.G."/>
            <person name="Martin F.M."/>
        </authorList>
    </citation>
    <scope>NUCLEOTIDE SEQUENCE</scope>
    <source>
        <strain evidence="2">BED1</strain>
    </source>
</reference>
<keyword evidence="3" id="KW-1185">Reference proteome</keyword>
<evidence type="ECO:0000313" key="3">
    <source>
        <dbReference type="Proteomes" id="UP001194468"/>
    </source>
</evidence>
<comment type="caution">
    <text evidence="2">The sequence shown here is derived from an EMBL/GenBank/DDBJ whole genome shotgun (WGS) entry which is preliminary data.</text>
</comment>
<evidence type="ECO:0000313" key="2">
    <source>
        <dbReference type="EMBL" id="KAF8449117.1"/>
    </source>
</evidence>